<proteinExistence type="predicted"/>
<dbReference type="AlphaFoldDB" id="A0A3R7JZU5"/>
<gene>
    <name evidence="1" type="ORF">CSKR_102496</name>
</gene>
<comment type="caution">
    <text evidence="1">The sequence shown here is derived from an EMBL/GenBank/DDBJ whole genome shotgun (WGS) entry which is preliminary data.</text>
</comment>
<keyword evidence="2" id="KW-1185">Reference proteome</keyword>
<sequence>MSLARMNKERKSLSVRFSGIDKSQSRDLKEINAAAPKAFYLPSSLPEQPNFSRVGKHVPTSVKITEILTDALPEMPSADDPSQRILKSLKKTPQPKFVVSLTAAGPSEVHQYMEPDAYERKRIERQSCKARSIYLPSINLVRSRKYERIFLEPLKLLNYQPFLSPFIPTFLRILINSIEAYCYNSSWNCIYEELFEYYNRAKIAFLRLLKVFNNDKAITKLVDDMEHPVKIVVVRLFLNELAAKPLHFNRSLMPELSRSPVFDFFLRPNIQIRKLVMKAVLQSSTYHTDTLVFLMIHLLHAWEYAPDRLTGRQRLTSIYGRLLISFVEKPYLRGTLAGEGRKLEDAMLEVILELCDQHFWNRLTGFRIRPIFDQLSCLEKKYLEEEEERRRDSGFMMSKLSVFKPLETEEEFSPTETGPKKNILQIPEASKGSSLKSDTIDTQKEVHSIESTTASYTRIELSESEKTVPGPDKIRNISQNILHLLGLAELMLNKQGIDEAFAALKLPKEFSGICRSTSEIIRDITNARRDCPAYRKKISAMADWFYCDGSFLWAWPQ</sequence>
<accession>A0A3R7JZU5</accession>
<dbReference type="Proteomes" id="UP000286415">
    <property type="component" value="Unassembled WGS sequence"/>
</dbReference>
<reference evidence="1 2" key="1">
    <citation type="journal article" date="2018" name="Biotechnol. Adv.">
        <title>Improved genomic resources and new bioinformatic workflow for the carcinogenic parasite Clonorchis sinensis: Biotechnological implications.</title>
        <authorList>
            <person name="Wang D."/>
            <person name="Korhonen P.K."/>
            <person name="Gasser R.B."/>
            <person name="Young N.D."/>
        </authorList>
    </citation>
    <scope>NUCLEOTIDE SEQUENCE [LARGE SCALE GENOMIC DNA]</scope>
    <source>
        <strain evidence="1">Cs-k2</strain>
    </source>
</reference>
<dbReference type="InParanoid" id="A0A3R7JZU5"/>
<name>A0A3R7JZU5_CLOSI</name>
<dbReference type="OrthoDB" id="6247869at2759"/>
<protein>
    <submittedName>
        <fullName evidence="1">Uncharacterized protein</fullName>
    </submittedName>
</protein>
<organism evidence="1 2">
    <name type="scientific">Clonorchis sinensis</name>
    <name type="common">Chinese liver fluke</name>
    <dbReference type="NCBI Taxonomy" id="79923"/>
    <lineage>
        <taxon>Eukaryota</taxon>
        <taxon>Metazoa</taxon>
        <taxon>Spiralia</taxon>
        <taxon>Lophotrochozoa</taxon>
        <taxon>Platyhelminthes</taxon>
        <taxon>Trematoda</taxon>
        <taxon>Digenea</taxon>
        <taxon>Opisthorchiida</taxon>
        <taxon>Opisthorchiata</taxon>
        <taxon>Opisthorchiidae</taxon>
        <taxon>Clonorchis</taxon>
    </lineage>
</organism>
<reference evidence="1 2" key="2">
    <citation type="journal article" date="2021" name="Genomics">
        <title>High-quality reference genome for Clonorchis sinensis.</title>
        <authorList>
            <person name="Young N.D."/>
            <person name="Stroehlein A.J."/>
            <person name="Kinkar L."/>
            <person name="Wang T."/>
            <person name="Sohn W.M."/>
            <person name="Chang B.C.H."/>
            <person name="Kaur P."/>
            <person name="Weisz D."/>
            <person name="Dudchenko O."/>
            <person name="Aiden E.L."/>
            <person name="Korhonen P.K."/>
            <person name="Gasser R.B."/>
        </authorList>
    </citation>
    <scope>NUCLEOTIDE SEQUENCE [LARGE SCALE GENOMIC DNA]</scope>
    <source>
        <strain evidence="1">Cs-k2</strain>
    </source>
</reference>
<evidence type="ECO:0000313" key="2">
    <source>
        <dbReference type="Proteomes" id="UP000286415"/>
    </source>
</evidence>
<dbReference type="EMBL" id="NIRI02000056">
    <property type="protein sequence ID" value="KAG5443596.1"/>
    <property type="molecule type" value="Genomic_DNA"/>
</dbReference>
<evidence type="ECO:0000313" key="1">
    <source>
        <dbReference type="EMBL" id="KAG5443596.1"/>
    </source>
</evidence>